<dbReference type="SUPFAM" id="SSF56954">
    <property type="entry name" value="Outer membrane efflux proteins (OEP)"/>
    <property type="match status" value="1"/>
</dbReference>
<gene>
    <name evidence="4" type="ORF">ACFSCW_09785</name>
</gene>
<keyword evidence="2" id="KW-0812">Transmembrane</keyword>
<evidence type="ECO:0000256" key="2">
    <source>
        <dbReference type="RuleBase" id="RU362097"/>
    </source>
</evidence>
<dbReference type="RefSeq" id="WP_380888758.1">
    <property type="nucleotide sequence ID" value="NZ_JBHUDY010000001.1"/>
</dbReference>
<evidence type="ECO:0000313" key="5">
    <source>
        <dbReference type="Proteomes" id="UP001597115"/>
    </source>
</evidence>
<comment type="caution">
    <text evidence="4">The sequence shown here is derived from an EMBL/GenBank/DDBJ whole genome shotgun (WGS) entry which is preliminary data.</text>
</comment>
<evidence type="ECO:0000313" key="4">
    <source>
        <dbReference type="EMBL" id="MFD1612089.1"/>
    </source>
</evidence>
<dbReference type="InterPro" id="IPR010131">
    <property type="entry name" value="MdtP/NodT-like"/>
</dbReference>
<dbReference type="Gene3D" id="1.20.1600.10">
    <property type="entry name" value="Outer membrane efflux proteins (OEP)"/>
    <property type="match status" value="1"/>
</dbReference>
<keyword evidence="2" id="KW-0564">Palmitate</keyword>
<keyword evidence="5" id="KW-1185">Reference proteome</keyword>
<dbReference type="Pfam" id="PF02321">
    <property type="entry name" value="OEP"/>
    <property type="match status" value="2"/>
</dbReference>
<dbReference type="InterPro" id="IPR003423">
    <property type="entry name" value="OMP_efflux"/>
</dbReference>
<protein>
    <submittedName>
        <fullName evidence="4">Efflux transporter outer membrane subunit</fullName>
    </submittedName>
</protein>
<accession>A0ABW4I2D0</accession>
<dbReference type="Proteomes" id="UP001597115">
    <property type="component" value="Unassembled WGS sequence"/>
</dbReference>
<evidence type="ECO:0000256" key="3">
    <source>
        <dbReference type="SAM" id="Coils"/>
    </source>
</evidence>
<comment type="similarity">
    <text evidence="1 2">Belongs to the outer membrane factor (OMF) (TC 1.B.17) family.</text>
</comment>
<keyword evidence="2" id="KW-0449">Lipoprotein</keyword>
<feature type="chain" id="PRO_5044983727" evidence="2">
    <location>
        <begin position="24"/>
        <end position="454"/>
    </location>
</feature>
<evidence type="ECO:0000256" key="1">
    <source>
        <dbReference type="ARBA" id="ARBA00007613"/>
    </source>
</evidence>
<feature type="signal peptide" evidence="2">
    <location>
        <begin position="1"/>
        <end position="23"/>
    </location>
</feature>
<keyword evidence="2" id="KW-0732">Signal</keyword>
<dbReference type="PANTHER" id="PTHR30203:SF33">
    <property type="entry name" value="BLR4455 PROTEIN"/>
    <property type="match status" value="1"/>
</dbReference>
<reference evidence="5" key="1">
    <citation type="journal article" date="2019" name="Int. J. Syst. Evol. Microbiol.">
        <title>The Global Catalogue of Microorganisms (GCM) 10K type strain sequencing project: providing services to taxonomists for standard genome sequencing and annotation.</title>
        <authorList>
            <consortium name="The Broad Institute Genomics Platform"/>
            <consortium name="The Broad Institute Genome Sequencing Center for Infectious Disease"/>
            <person name="Wu L."/>
            <person name="Ma J."/>
        </authorList>
    </citation>
    <scope>NUCLEOTIDE SEQUENCE [LARGE SCALE GENOMIC DNA]</scope>
    <source>
        <strain evidence="5">CGMCC 1.16275</strain>
    </source>
</reference>
<proteinExistence type="inferred from homology"/>
<organism evidence="4 5">
    <name type="scientific">Sphingomonas tabacisoli</name>
    <dbReference type="NCBI Taxonomy" id="2249466"/>
    <lineage>
        <taxon>Bacteria</taxon>
        <taxon>Pseudomonadati</taxon>
        <taxon>Pseudomonadota</taxon>
        <taxon>Alphaproteobacteria</taxon>
        <taxon>Sphingomonadales</taxon>
        <taxon>Sphingomonadaceae</taxon>
        <taxon>Sphingomonas</taxon>
    </lineage>
</organism>
<comment type="subcellular location">
    <subcellularLocation>
        <location evidence="2">Cell membrane</location>
        <topology evidence="2">Lipid-anchor</topology>
    </subcellularLocation>
</comment>
<keyword evidence="2" id="KW-0472">Membrane</keyword>
<dbReference type="EMBL" id="JBHUDY010000001">
    <property type="protein sequence ID" value="MFD1612089.1"/>
    <property type="molecule type" value="Genomic_DNA"/>
</dbReference>
<dbReference type="Gene3D" id="2.20.200.10">
    <property type="entry name" value="Outer membrane efflux proteins (OEP)"/>
    <property type="match status" value="1"/>
</dbReference>
<dbReference type="NCBIfam" id="TIGR01845">
    <property type="entry name" value="outer_NodT"/>
    <property type="match status" value="1"/>
</dbReference>
<dbReference type="PANTHER" id="PTHR30203">
    <property type="entry name" value="OUTER MEMBRANE CATION EFFLUX PROTEIN"/>
    <property type="match status" value="1"/>
</dbReference>
<sequence length="454" mass="48629">MRAWPLSIALLASACTGPATQTAAVPPLAPAGAWRTDLGPTAPIERDWWRAFGDPELIRLVERALANNTDLGIAAARVRDARAQELAARAQLLPTLDLSGGFAHSRSVNAFGRPSVQTALQPQFVASYEVDLFGRLEDQVAAARSGVSASQAARDAAALGVASATASGYVTLLALDARLQITRETLTARDEAMRIARSRAREGYSPILEQRQAEAEYEATAQLIPQLQLAIARQEDALSLLTGDTAHRIARGVAFNVLREPAIPEGLPSDLLRRRPDVAQAEYQLAATDASLSAARKRFLPQLRLSGSAGAAISTLLADPIAIWSLGGSVLAPLFEGDRLRAQAESAAAQRDVAAFTYRRTALTAFREVEDNLAAVQRLSQQLDHLQAQRAALAEGLRLATNRYRAGYSTYLEQLDAQRGLLSAELSLIQTRADELAARIALYQAMGGGWQAPG</sequence>
<name>A0ABW4I2D0_9SPHN</name>
<feature type="coiled-coil region" evidence="3">
    <location>
        <begin position="369"/>
        <end position="396"/>
    </location>
</feature>
<keyword evidence="2" id="KW-1134">Transmembrane beta strand</keyword>
<dbReference type="PROSITE" id="PS51257">
    <property type="entry name" value="PROKAR_LIPOPROTEIN"/>
    <property type="match status" value="1"/>
</dbReference>
<keyword evidence="3" id="KW-0175">Coiled coil</keyword>